<keyword evidence="3" id="KW-1185">Reference proteome</keyword>
<gene>
    <name evidence="2" type="ORF">GCM10009839_33280</name>
</gene>
<protein>
    <submittedName>
        <fullName evidence="2">Uncharacterized protein</fullName>
    </submittedName>
</protein>
<evidence type="ECO:0000313" key="3">
    <source>
        <dbReference type="Proteomes" id="UP001500751"/>
    </source>
</evidence>
<keyword evidence="1" id="KW-1133">Transmembrane helix</keyword>
<dbReference type="EMBL" id="BAAAQN010000017">
    <property type="protein sequence ID" value="GAA2030814.1"/>
    <property type="molecule type" value="Genomic_DNA"/>
</dbReference>
<keyword evidence="1" id="KW-0812">Transmembrane</keyword>
<proteinExistence type="predicted"/>
<keyword evidence="1" id="KW-0472">Membrane</keyword>
<accession>A0ABP5FRZ8</accession>
<evidence type="ECO:0000256" key="1">
    <source>
        <dbReference type="SAM" id="Phobius"/>
    </source>
</evidence>
<feature type="transmembrane region" description="Helical" evidence="1">
    <location>
        <begin position="12"/>
        <end position="32"/>
    </location>
</feature>
<sequence length="146" mass="15190">MIGEALQVTRRGLSVTAGLCALLGVAVAVWLWPSPGPKIARHLTLTDNGKSVTVRVGDRVQLVLDQAWAIGSAPTGSALHQETHPKFTRADGPCGPTPVKCGSTSADYIAIALGESSITALGNCGEVVSDCPYERSHFRVTVAVSP</sequence>
<comment type="caution">
    <text evidence="2">The sequence shown here is derived from an EMBL/GenBank/DDBJ whole genome shotgun (WGS) entry which is preliminary data.</text>
</comment>
<reference evidence="3" key="1">
    <citation type="journal article" date="2019" name="Int. J. Syst. Evol. Microbiol.">
        <title>The Global Catalogue of Microorganisms (GCM) 10K type strain sequencing project: providing services to taxonomists for standard genome sequencing and annotation.</title>
        <authorList>
            <consortium name="The Broad Institute Genomics Platform"/>
            <consortium name="The Broad Institute Genome Sequencing Center for Infectious Disease"/>
            <person name="Wu L."/>
            <person name="Ma J."/>
        </authorList>
    </citation>
    <scope>NUCLEOTIDE SEQUENCE [LARGE SCALE GENOMIC DNA]</scope>
    <source>
        <strain evidence="3">JCM 16014</strain>
    </source>
</reference>
<name>A0ABP5FRZ8_9ACTN</name>
<organism evidence="2 3">
    <name type="scientific">Catenulispora yoronensis</name>
    <dbReference type="NCBI Taxonomy" id="450799"/>
    <lineage>
        <taxon>Bacteria</taxon>
        <taxon>Bacillati</taxon>
        <taxon>Actinomycetota</taxon>
        <taxon>Actinomycetes</taxon>
        <taxon>Catenulisporales</taxon>
        <taxon>Catenulisporaceae</taxon>
        <taxon>Catenulispora</taxon>
    </lineage>
</organism>
<dbReference type="Proteomes" id="UP001500751">
    <property type="component" value="Unassembled WGS sequence"/>
</dbReference>
<evidence type="ECO:0000313" key="2">
    <source>
        <dbReference type="EMBL" id="GAA2030814.1"/>
    </source>
</evidence>